<accession>A0ABP0IVA0</accession>
<evidence type="ECO:0000313" key="2">
    <source>
        <dbReference type="Proteomes" id="UP001642484"/>
    </source>
</evidence>
<dbReference type="Proteomes" id="UP001642484">
    <property type="component" value="Unassembled WGS sequence"/>
</dbReference>
<gene>
    <name evidence="1" type="ORF">CCMP2556_LOCUS8286</name>
</gene>
<dbReference type="EMBL" id="CAXAMN010003758">
    <property type="protein sequence ID" value="CAK9006005.1"/>
    <property type="molecule type" value="Genomic_DNA"/>
</dbReference>
<comment type="caution">
    <text evidence="1">The sequence shown here is derived from an EMBL/GenBank/DDBJ whole genome shotgun (WGS) entry which is preliminary data.</text>
</comment>
<protein>
    <submittedName>
        <fullName evidence="1">Uncharacterized protein</fullName>
    </submittedName>
</protein>
<keyword evidence="2" id="KW-1185">Reference proteome</keyword>
<sequence>MQAINRVLRQGVRPSSSSRSAIPIVLPDWCEKGTSLVYISKSNGQAHTVTVEKIEERQQMVVIRFDSNRKVWKRVPPIGLQQMPGCNAGGVLEIGSELQPLYGGMVSLHVNHHIVPC</sequence>
<evidence type="ECO:0000313" key="1">
    <source>
        <dbReference type="EMBL" id="CAK9006005.1"/>
    </source>
</evidence>
<proteinExistence type="predicted"/>
<name>A0ABP0IVA0_9DINO</name>
<organism evidence="1 2">
    <name type="scientific">Durusdinium trenchii</name>
    <dbReference type="NCBI Taxonomy" id="1381693"/>
    <lineage>
        <taxon>Eukaryota</taxon>
        <taxon>Sar</taxon>
        <taxon>Alveolata</taxon>
        <taxon>Dinophyceae</taxon>
        <taxon>Suessiales</taxon>
        <taxon>Symbiodiniaceae</taxon>
        <taxon>Durusdinium</taxon>
    </lineage>
</organism>
<reference evidence="1 2" key="1">
    <citation type="submission" date="2024-02" db="EMBL/GenBank/DDBJ databases">
        <authorList>
            <person name="Chen Y."/>
            <person name="Shah S."/>
            <person name="Dougan E. K."/>
            <person name="Thang M."/>
            <person name="Chan C."/>
        </authorList>
    </citation>
    <scope>NUCLEOTIDE SEQUENCE [LARGE SCALE GENOMIC DNA]</scope>
</reference>